<gene>
    <name evidence="2" type="ORF">HNQ46_000996</name>
</gene>
<keyword evidence="1" id="KW-0472">Membrane</keyword>
<proteinExistence type="predicted"/>
<dbReference type="EMBL" id="JACHHH010000004">
    <property type="protein sequence ID" value="MBB6041024.1"/>
    <property type="molecule type" value="Genomic_DNA"/>
</dbReference>
<protein>
    <submittedName>
        <fullName evidence="2">Uncharacterized protein</fullName>
    </submittedName>
</protein>
<feature type="transmembrane region" description="Helical" evidence="1">
    <location>
        <begin position="242"/>
        <end position="261"/>
    </location>
</feature>
<dbReference type="AlphaFoldDB" id="A0A7W9SF51"/>
<comment type="caution">
    <text evidence="2">The sequence shown here is derived from an EMBL/GenBank/DDBJ whole genome shotgun (WGS) entry which is preliminary data.</text>
</comment>
<accession>A0A7W9SF51</accession>
<organism evidence="2 3">
    <name type="scientific">Oribacterium sinus</name>
    <dbReference type="NCBI Taxonomy" id="237576"/>
    <lineage>
        <taxon>Bacteria</taxon>
        <taxon>Bacillati</taxon>
        <taxon>Bacillota</taxon>
        <taxon>Clostridia</taxon>
        <taxon>Lachnospirales</taxon>
        <taxon>Lachnospiraceae</taxon>
        <taxon>Oribacterium</taxon>
    </lineage>
</organism>
<dbReference type="Proteomes" id="UP000522163">
    <property type="component" value="Unassembled WGS sequence"/>
</dbReference>
<evidence type="ECO:0000256" key="1">
    <source>
        <dbReference type="SAM" id="Phobius"/>
    </source>
</evidence>
<dbReference type="RefSeq" id="WP_183683529.1">
    <property type="nucleotide sequence ID" value="NZ_JACHHH010000004.1"/>
</dbReference>
<dbReference type="GeneID" id="85014551"/>
<evidence type="ECO:0000313" key="3">
    <source>
        <dbReference type="Proteomes" id="UP000522163"/>
    </source>
</evidence>
<keyword evidence="1" id="KW-0812">Transmembrane</keyword>
<reference evidence="2 3" key="1">
    <citation type="submission" date="2020-08" db="EMBL/GenBank/DDBJ databases">
        <title>Genomic Encyclopedia of Type Strains, Phase IV (KMG-IV): sequencing the most valuable type-strain genomes for metagenomic binning, comparative biology and taxonomic classification.</title>
        <authorList>
            <person name="Goeker M."/>
        </authorList>
    </citation>
    <scope>NUCLEOTIDE SEQUENCE [LARGE SCALE GENOMIC DNA]</scope>
    <source>
        <strain evidence="2 3">DSM 17245</strain>
    </source>
</reference>
<sequence>MDKFRKFCIMALILSQQFIFLSLGGQEKGGDNAFNQYMSTFPTNENGEYVNEDGEVLDWDFSGFSGEDSAGLENQNTASENQETMSFSEAVQNQQIIESAKASDASDTPSEVGTITIFFYDNPDFDWSRNNIKVVLWRNKNQKEEIYLYKQNDFYTTKSIPIGEYTFEKGESLDKDFFFSSDTGSFEISQDKPTMIELHFGKSVPEITLSEELNGLQESQENLILQKNTKLQNQQRKMSYKIRIFIFVCIVLLFGLTFIFIRAERKKMKEREGLID</sequence>
<name>A0A7W9SF51_9FIRM</name>
<keyword evidence="1" id="KW-1133">Transmembrane helix</keyword>
<evidence type="ECO:0000313" key="2">
    <source>
        <dbReference type="EMBL" id="MBB6041024.1"/>
    </source>
</evidence>